<dbReference type="CDD" id="cd23659">
    <property type="entry name" value="USP_At3g01520-like"/>
    <property type="match status" value="1"/>
</dbReference>
<dbReference type="Gene3D" id="3.40.50.620">
    <property type="entry name" value="HUPs"/>
    <property type="match status" value="1"/>
</dbReference>
<name>A0AAE1ZEY0_SCHME</name>
<dbReference type="AlphaFoldDB" id="A0AAE1ZEY0"/>
<evidence type="ECO:0000313" key="3">
    <source>
        <dbReference type="Proteomes" id="UP001292079"/>
    </source>
</evidence>
<reference evidence="2" key="1">
    <citation type="submission" date="2022-04" db="EMBL/GenBank/DDBJ databases">
        <authorList>
            <person name="Xu L."/>
            <person name="Lv Z."/>
        </authorList>
    </citation>
    <scope>NUCLEOTIDE SEQUENCE</scope>
    <source>
        <strain evidence="2">LV_2022a</strain>
    </source>
</reference>
<reference evidence="2" key="2">
    <citation type="journal article" date="2023" name="Infect Dis Poverty">
        <title>Chromosome-scale genome of the human blood fluke Schistosoma mekongi and its implications for public health.</title>
        <authorList>
            <person name="Zhou M."/>
            <person name="Xu L."/>
            <person name="Xu D."/>
            <person name="Chen W."/>
            <person name="Khan J."/>
            <person name="Hu Y."/>
            <person name="Huang H."/>
            <person name="Wei H."/>
            <person name="Zhang Y."/>
            <person name="Chusongsang P."/>
            <person name="Tanasarnprasert K."/>
            <person name="Hu X."/>
            <person name="Limpanont Y."/>
            <person name="Lv Z."/>
        </authorList>
    </citation>
    <scope>NUCLEOTIDE SEQUENCE</scope>
    <source>
        <strain evidence="2">LV_2022a</strain>
    </source>
</reference>
<dbReference type="SUPFAM" id="SSF52402">
    <property type="entry name" value="Adenine nucleotide alpha hydrolases-like"/>
    <property type="match status" value="1"/>
</dbReference>
<organism evidence="2 3">
    <name type="scientific">Schistosoma mekongi</name>
    <name type="common">Parasitic worm</name>
    <dbReference type="NCBI Taxonomy" id="38744"/>
    <lineage>
        <taxon>Eukaryota</taxon>
        <taxon>Metazoa</taxon>
        <taxon>Spiralia</taxon>
        <taxon>Lophotrochozoa</taxon>
        <taxon>Platyhelminthes</taxon>
        <taxon>Trematoda</taxon>
        <taxon>Digenea</taxon>
        <taxon>Strigeidida</taxon>
        <taxon>Schistosomatoidea</taxon>
        <taxon>Schistosomatidae</taxon>
        <taxon>Schistosoma</taxon>
    </lineage>
</organism>
<feature type="domain" description="UspA" evidence="1">
    <location>
        <begin position="9"/>
        <end position="155"/>
    </location>
</feature>
<dbReference type="PANTHER" id="PTHR46989">
    <property type="entry name" value="USP DOMAIN-CONTAINING PROTEIN"/>
    <property type="match status" value="1"/>
</dbReference>
<gene>
    <name evidence="2" type="ORF">MN116_004184</name>
</gene>
<dbReference type="InterPro" id="IPR014729">
    <property type="entry name" value="Rossmann-like_a/b/a_fold"/>
</dbReference>
<dbReference type="Proteomes" id="UP001292079">
    <property type="component" value="Unassembled WGS sequence"/>
</dbReference>
<dbReference type="InterPro" id="IPR006015">
    <property type="entry name" value="Universal_stress_UspA"/>
</dbReference>
<comment type="caution">
    <text evidence="2">The sequence shown here is derived from an EMBL/GenBank/DDBJ whole genome shotgun (WGS) entry which is preliminary data.</text>
</comment>
<dbReference type="PANTHER" id="PTHR46989:SF3">
    <property type="entry name" value="USPA DOMAIN-CONTAINING PROTEIN"/>
    <property type="match status" value="1"/>
</dbReference>
<dbReference type="EMBL" id="JALJAT010000002">
    <property type="protein sequence ID" value="KAK4472986.1"/>
    <property type="molecule type" value="Genomic_DNA"/>
</dbReference>
<dbReference type="InterPro" id="IPR006016">
    <property type="entry name" value="UspA"/>
</dbReference>
<evidence type="ECO:0000259" key="1">
    <source>
        <dbReference type="Pfam" id="PF00582"/>
    </source>
</evidence>
<proteinExistence type="predicted"/>
<evidence type="ECO:0000313" key="2">
    <source>
        <dbReference type="EMBL" id="KAK4472986.1"/>
    </source>
</evidence>
<accession>A0AAE1ZEY0</accession>
<dbReference type="PRINTS" id="PR01438">
    <property type="entry name" value="UNVRSLSTRESS"/>
</dbReference>
<keyword evidence="3" id="KW-1185">Reference proteome</keyword>
<protein>
    <recommendedName>
        <fullName evidence="1">UspA domain-containing protein</fullName>
    </recommendedName>
</protein>
<sequence>MGVSTKNKKIVLMPVDGSDHSERAFQWYLDNLRSEDNELLFVCVIEPIFATPIIELAMASPPITDIMQSMQDNIENGKKMLQKYLMKARSHGIVCQGFTYVDAKPGPTLVKVADEHKADIIIMGSRGLGMIRRTLLGSVTNYIMHHSKTPLAVIPPPVK</sequence>
<dbReference type="Pfam" id="PF00582">
    <property type="entry name" value="Usp"/>
    <property type="match status" value="1"/>
</dbReference>